<reference evidence="4" key="2">
    <citation type="submission" date="2025-08" db="UniProtKB">
        <authorList>
            <consortium name="Ensembl"/>
        </authorList>
    </citation>
    <scope>IDENTIFICATION</scope>
</reference>
<dbReference type="InterPro" id="IPR001031">
    <property type="entry name" value="Thioesterase"/>
</dbReference>
<evidence type="ECO:0000259" key="3">
    <source>
        <dbReference type="Pfam" id="PF00975"/>
    </source>
</evidence>
<dbReference type="Pfam" id="PF00975">
    <property type="entry name" value="Thioesterase"/>
    <property type="match status" value="1"/>
</dbReference>
<protein>
    <recommendedName>
        <fullName evidence="2">oleoyl-[acyl-carrier-protein] hydrolase</fullName>
        <ecNumber evidence="2">3.1.2.14</ecNumber>
    </recommendedName>
</protein>
<dbReference type="SUPFAM" id="SSF53474">
    <property type="entry name" value="alpha/beta-Hydrolases"/>
    <property type="match status" value="1"/>
</dbReference>
<dbReference type="GO" id="GO:0032787">
    <property type="term" value="P:monocarboxylic acid metabolic process"/>
    <property type="evidence" value="ECO:0007669"/>
    <property type="project" value="UniProtKB-ARBA"/>
</dbReference>
<dbReference type="Gene3D" id="3.40.50.1820">
    <property type="entry name" value="alpha/beta hydrolase"/>
    <property type="match status" value="1"/>
</dbReference>
<evidence type="ECO:0000256" key="1">
    <source>
        <dbReference type="ARBA" id="ARBA00007169"/>
    </source>
</evidence>
<dbReference type="InterPro" id="IPR029058">
    <property type="entry name" value="AB_hydrolase_fold"/>
</dbReference>
<proteinExistence type="inferred from homology"/>
<feature type="domain" description="Thioesterase" evidence="3">
    <location>
        <begin position="27"/>
        <end position="204"/>
    </location>
</feature>
<comment type="similarity">
    <text evidence="1">Belongs to the thioesterase family.</text>
</comment>
<evidence type="ECO:0000313" key="5">
    <source>
        <dbReference type="Proteomes" id="UP000694405"/>
    </source>
</evidence>
<dbReference type="AlphaFoldDB" id="A0A8V5GC37"/>
<dbReference type="GO" id="GO:0008610">
    <property type="term" value="P:lipid biosynthetic process"/>
    <property type="evidence" value="ECO:0007669"/>
    <property type="project" value="TreeGrafter"/>
</dbReference>
<dbReference type="GO" id="GO:0016297">
    <property type="term" value="F:fatty acyl-[ACP] hydrolase activity"/>
    <property type="evidence" value="ECO:0007669"/>
    <property type="project" value="UniProtKB-EC"/>
</dbReference>
<evidence type="ECO:0000256" key="2">
    <source>
        <dbReference type="ARBA" id="ARBA00012480"/>
    </source>
</evidence>
<organism evidence="4 5">
    <name type="scientific">Melopsittacus undulatus</name>
    <name type="common">Budgerigar</name>
    <name type="synonym">Psittacus undulatus</name>
    <dbReference type="NCBI Taxonomy" id="13146"/>
    <lineage>
        <taxon>Eukaryota</taxon>
        <taxon>Metazoa</taxon>
        <taxon>Chordata</taxon>
        <taxon>Craniata</taxon>
        <taxon>Vertebrata</taxon>
        <taxon>Euteleostomi</taxon>
        <taxon>Archelosauria</taxon>
        <taxon>Archosauria</taxon>
        <taxon>Dinosauria</taxon>
        <taxon>Saurischia</taxon>
        <taxon>Theropoda</taxon>
        <taxon>Coelurosauria</taxon>
        <taxon>Aves</taxon>
        <taxon>Neognathae</taxon>
        <taxon>Neoaves</taxon>
        <taxon>Telluraves</taxon>
        <taxon>Australaves</taxon>
        <taxon>Psittaciformes</taxon>
        <taxon>Psittaculidae</taxon>
        <taxon>Melopsittacus</taxon>
    </lineage>
</organism>
<accession>A0A8V5GC37</accession>
<dbReference type="EC" id="3.1.2.14" evidence="2"/>
<sequence length="234" mass="26320">GIDAVHHKSRMEKLVACPHERPDALYRLICFPWVGSGAYFAQWGSLFSGSIEASSVSLPGRESCQGEELQEKPFAFFGHSFGSYVSLAVALHLKEKYGLEPIPFTYVKTAHEGKDEDILAYLEILGGTPSELMQNKDSKKHLINTLREDSRVLHTWSFYNFVLHLYLYFTVLFLSDSAWNDLTSGGTSFYKLPGGHFCLLDPSNEIFLVKQITSCMEHAGLRVFPSILMADSIR</sequence>
<evidence type="ECO:0000313" key="4">
    <source>
        <dbReference type="Ensembl" id="ENSMUNP00000029639.1"/>
    </source>
</evidence>
<reference evidence="4" key="1">
    <citation type="submission" date="2020-03" db="EMBL/GenBank/DDBJ databases">
        <title>Melopsittacus undulatus (budgerigar) genome, bMelUnd1, maternal haplotype with Z.</title>
        <authorList>
            <person name="Gedman G."/>
            <person name="Mountcastle J."/>
            <person name="Haase B."/>
            <person name="Formenti G."/>
            <person name="Wright T."/>
            <person name="Apodaca J."/>
            <person name="Pelan S."/>
            <person name="Chow W."/>
            <person name="Rhie A."/>
            <person name="Howe K."/>
            <person name="Fedrigo O."/>
            <person name="Jarvis E.D."/>
        </authorList>
    </citation>
    <scope>NUCLEOTIDE SEQUENCE [LARGE SCALE GENOMIC DNA]</scope>
</reference>
<name>A0A8V5GC37_MELUD</name>
<dbReference type="Proteomes" id="UP000694405">
    <property type="component" value="Chromosome 1"/>
</dbReference>
<dbReference type="InterPro" id="IPR012223">
    <property type="entry name" value="TEII"/>
</dbReference>
<dbReference type="PANTHER" id="PTHR11487:SF0">
    <property type="entry name" value="S-ACYL FATTY ACID SYNTHASE THIOESTERASE, MEDIUM CHAIN"/>
    <property type="match status" value="1"/>
</dbReference>
<dbReference type="Ensembl" id="ENSMUNT00000032246.1">
    <property type="protein sequence ID" value="ENSMUNP00000029639.1"/>
    <property type="gene ID" value="ENSMUNG00000018488.1"/>
</dbReference>
<dbReference type="PANTHER" id="PTHR11487">
    <property type="entry name" value="THIOESTERASE"/>
    <property type="match status" value="1"/>
</dbReference>
<reference evidence="4" key="3">
    <citation type="submission" date="2025-09" db="UniProtKB">
        <authorList>
            <consortium name="Ensembl"/>
        </authorList>
    </citation>
    <scope>IDENTIFICATION</scope>
</reference>
<keyword evidence="5" id="KW-1185">Reference proteome</keyword>